<dbReference type="Proteomes" id="UP000760860">
    <property type="component" value="Unassembled WGS sequence"/>
</dbReference>
<evidence type="ECO:0000313" key="2">
    <source>
        <dbReference type="Proteomes" id="UP000760860"/>
    </source>
</evidence>
<accession>A0A8T1H584</accession>
<evidence type="ECO:0000313" key="1">
    <source>
        <dbReference type="EMBL" id="KAG3206311.1"/>
    </source>
</evidence>
<proteinExistence type="predicted"/>
<gene>
    <name evidence="1" type="ORF">PC129_g21763</name>
</gene>
<dbReference type="AlphaFoldDB" id="A0A8T1H584"/>
<protein>
    <submittedName>
        <fullName evidence="1">Uncharacterized protein</fullName>
    </submittedName>
</protein>
<organism evidence="1 2">
    <name type="scientific">Phytophthora cactorum</name>
    <dbReference type="NCBI Taxonomy" id="29920"/>
    <lineage>
        <taxon>Eukaryota</taxon>
        <taxon>Sar</taxon>
        <taxon>Stramenopiles</taxon>
        <taxon>Oomycota</taxon>
        <taxon>Peronosporomycetes</taxon>
        <taxon>Peronosporales</taxon>
        <taxon>Peronosporaceae</taxon>
        <taxon>Phytophthora</taxon>
    </lineage>
</organism>
<sequence>MLKHFGGEVYRVDDDDAKFDNYIYQHTNNPGLAKERKDVHFRDDKLASIGVPAEQLDAIRHLGTIGASGVRHGRELPKGSLEDLRRTLLTTDSHLDLGVMPMSTMPIRSLSPG</sequence>
<reference evidence="1" key="1">
    <citation type="submission" date="2018-05" db="EMBL/GenBank/DDBJ databases">
        <title>Effector identification in a new, highly contiguous assembly of the strawberry crown rot pathogen Phytophthora cactorum.</title>
        <authorList>
            <person name="Armitage A.D."/>
            <person name="Nellist C.F."/>
            <person name="Bates H."/>
            <person name="Vickerstaff R.J."/>
            <person name="Harrison R.J."/>
        </authorList>
    </citation>
    <scope>NUCLEOTIDE SEQUENCE</scope>
    <source>
        <strain evidence="1">P421</strain>
    </source>
</reference>
<name>A0A8T1H584_9STRA</name>
<comment type="caution">
    <text evidence="1">The sequence shown here is derived from an EMBL/GenBank/DDBJ whole genome shotgun (WGS) entry which is preliminary data.</text>
</comment>
<dbReference type="VEuPathDB" id="FungiDB:PC110_g22820"/>
<dbReference type="EMBL" id="RCMV01001834">
    <property type="protein sequence ID" value="KAG3206311.1"/>
    <property type="molecule type" value="Genomic_DNA"/>
</dbReference>